<dbReference type="GO" id="GO:0047372">
    <property type="term" value="F:monoacylglycerol lipase activity"/>
    <property type="evidence" value="ECO:0007669"/>
    <property type="project" value="TreeGrafter"/>
</dbReference>
<sequence length="278" mass="30959">MSYAIDTWGVDDAPPILLSNPLGTTLAVWDHVVPQLLAMGFNVLRYDHPGHGESDVPQDLSSTTFESLADDVHHLLRHLSVPILFAWIGVSLGAATSIVFTMKYPRMVENLIVCDTISCSPINEGAVDYFQPRLDAIRKAGNLDAYIGETLNRWFGRPWLDANPNEEIRMRDLMHDVSVAGIVTCCSALRSQSFDLRGWASAAGGHVNHAQLLIGQKDTALRQSMEELRRDIEGGLRNKTGDNYQVVFLEDVENAGHVCFIDGLDSFMHRLRDFLQIL</sequence>
<name>A0A7C8MSA1_9PEZI</name>
<dbReference type="Gene3D" id="3.40.50.1820">
    <property type="entry name" value="alpha/beta hydrolase"/>
    <property type="match status" value="1"/>
</dbReference>
<dbReference type="PANTHER" id="PTHR43798:SF33">
    <property type="entry name" value="HYDROLASE, PUTATIVE (AFU_ORTHOLOGUE AFUA_2G14860)-RELATED"/>
    <property type="match status" value="1"/>
</dbReference>
<dbReference type="OrthoDB" id="2851338at2759"/>
<comment type="caution">
    <text evidence="3">The sequence shown here is derived from an EMBL/GenBank/DDBJ whole genome shotgun (WGS) entry which is preliminary data.</text>
</comment>
<dbReference type="SUPFAM" id="SSF53474">
    <property type="entry name" value="alpha/beta-Hydrolases"/>
    <property type="match status" value="1"/>
</dbReference>
<dbReference type="EMBL" id="WUBL01000006">
    <property type="protein sequence ID" value="KAF2972392.1"/>
    <property type="molecule type" value="Genomic_DNA"/>
</dbReference>
<keyword evidence="1" id="KW-0812">Transmembrane</keyword>
<dbReference type="AlphaFoldDB" id="A0A7C8MSA1"/>
<feature type="domain" description="AB hydrolase-1" evidence="2">
    <location>
        <begin position="14"/>
        <end position="129"/>
    </location>
</feature>
<dbReference type="PANTHER" id="PTHR43798">
    <property type="entry name" value="MONOACYLGLYCEROL LIPASE"/>
    <property type="match status" value="1"/>
</dbReference>
<proteinExistence type="predicted"/>
<organism evidence="3 4">
    <name type="scientific">Xylaria multiplex</name>
    <dbReference type="NCBI Taxonomy" id="323545"/>
    <lineage>
        <taxon>Eukaryota</taxon>
        <taxon>Fungi</taxon>
        <taxon>Dikarya</taxon>
        <taxon>Ascomycota</taxon>
        <taxon>Pezizomycotina</taxon>
        <taxon>Sordariomycetes</taxon>
        <taxon>Xylariomycetidae</taxon>
        <taxon>Xylariales</taxon>
        <taxon>Xylariaceae</taxon>
        <taxon>Xylaria</taxon>
    </lineage>
</organism>
<dbReference type="InParanoid" id="A0A7C8MSA1"/>
<gene>
    <name evidence="3" type="ORF">GQX73_g1103</name>
</gene>
<evidence type="ECO:0000313" key="3">
    <source>
        <dbReference type="EMBL" id="KAF2972392.1"/>
    </source>
</evidence>
<accession>A0A7C8MSA1</accession>
<dbReference type="GO" id="GO:0016020">
    <property type="term" value="C:membrane"/>
    <property type="evidence" value="ECO:0007669"/>
    <property type="project" value="TreeGrafter"/>
</dbReference>
<evidence type="ECO:0000313" key="4">
    <source>
        <dbReference type="Proteomes" id="UP000481858"/>
    </source>
</evidence>
<reference evidence="3 4" key="1">
    <citation type="submission" date="2019-12" db="EMBL/GenBank/DDBJ databases">
        <title>Draft genome sequence of the ascomycete Xylaria multiplex DSM 110363.</title>
        <authorList>
            <person name="Buettner E."/>
            <person name="Kellner H."/>
        </authorList>
    </citation>
    <scope>NUCLEOTIDE SEQUENCE [LARGE SCALE GENOMIC DNA]</scope>
    <source>
        <strain evidence="3 4">DSM 110363</strain>
    </source>
</reference>
<keyword evidence="1" id="KW-0472">Membrane</keyword>
<dbReference type="Proteomes" id="UP000481858">
    <property type="component" value="Unassembled WGS sequence"/>
</dbReference>
<dbReference type="InterPro" id="IPR050266">
    <property type="entry name" value="AB_hydrolase_sf"/>
</dbReference>
<protein>
    <recommendedName>
        <fullName evidence="2">AB hydrolase-1 domain-containing protein</fullName>
    </recommendedName>
</protein>
<evidence type="ECO:0000256" key="1">
    <source>
        <dbReference type="SAM" id="Phobius"/>
    </source>
</evidence>
<dbReference type="PRINTS" id="PR00111">
    <property type="entry name" value="ABHYDROLASE"/>
</dbReference>
<dbReference type="InterPro" id="IPR029058">
    <property type="entry name" value="AB_hydrolase_fold"/>
</dbReference>
<keyword evidence="1" id="KW-1133">Transmembrane helix</keyword>
<evidence type="ECO:0000259" key="2">
    <source>
        <dbReference type="Pfam" id="PF00561"/>
    </source>
</evidence>
<dbReference type="GO" id="GO:0046464">
    <property type="term" value="P:acylglycerol catabolic process"/>
    <property type="evidence" value="ECO:0007669"/>
    <property type="project" value="TreeGrafter"/>
</dbReference>
<dbReference type="Pfam" id="PF00561">
    <property type="entry name" value="Abhydrolase_1"/>
    <property type="match status" value="1"/>
</dbReference>
<keyword evidence="4" id="KW-1185">Reference proteome</keyword>
<feature type="transmembrane region" description="Helical" evidence="1">
    <location>
        <begin position="79"/>
        <end position="100"/>
    </location>
</feature>
<dbReference type="InterPro" id="IPR000073">
    <property type="entry name" value="AB_hydrolase_1"/>
</dbReference>